<accession>A0ABS9CST6</accession>
<comment type="caution">
    <text evidence="2">The sequence shown here is derived from an EMBL/GenBank/DDBJ whole genome shotgun (WGS) entry which is preliminary data.</text>
</comment>
<feature type="domain" description="Thioredoxin" evidence="1">
    <location>
        <begin position="6"/>
        <end position="160"/>
    </location>
</feature>
<dbReference type="EMBL" id="JAKGAQ010000001">
    <property type="protein sequence ID" value="MCF2869505.1"/>
    <property type="molecule type" value="Genomic_DNA"/>
</dbReference>
<evidence type="ECO:0000313" key="3">
    <source>
        <dbReference type="Proteomes" id="UP001200557"/>
    </source>
</evidence>
<evidence type="ECO:0000259" key="1">
    <source>
        <dbReference type="PROSITE" id="PS51352"/>
    </source>
</evidence>
<reference evidence="2 3" key="1">
    <citation type="submission" date="2022-01" db="EMBL/GenBank/DDBJ databases">
        <title>Octadecabacter sp. nov., isolated from a marine alga.</title>
        <authorList>
            <person name="Jin M.S."/>
            <person name="Kim H.M."/>
            <person name="Han D.M."/>
            <person name="Jung J.J."/>
            <person name="Jeon C.O."/>
        </authorList>
    </citation>
    <scope>NUCLEOTIDE SEQUENCE [LARGE SCALE GENOMIC DNA]</scope>
    <source>
        <strain evidence="2 3">G9-8</strain>
    </source>
</reference>
<dbReference type="InterPro" id="IPR036249">
    <property type="entry name" value="Thioredoxin-like_sf"/>
</dbReference>
<keyword evidence="3" id="KW-1185">Reference proteome</keyword>
<dbReference type="Pfam" id="PF00578">
    <property type="entry name" value="AhpC-TSA"/>
    <property type="match status" value="1"/>
</dbReference>
<name>A0ABS9CST6_9RHOB</name>
<evidence type="ECO:0000313" key="2">
    <source>
        <dbReference type="EMBL" id="MCF2869505.1"/>
    </source>
</evidence>
<sequence>MPTPKPVADSIIAPMSFPRAGGGEITVGGQKYNWTLLVVYRGKHCPRCKRYLTILDGMRNDWTAAGFDIAVVSADTQEKAQADQEEFGWGFDLGYDLNEAQMNLLGLYVTEPLSANETDRRFAEPGTYVLRPNGSLIAVSISNGPAVRPDLSELLDGMIFNKKNDRPARGTV</sequence>
<dbReference type="SUPFAM" id="SSF52833">
    <property type="entry name" value="Thioredoxin-like"/>
    <property type="match status" value="1"/>
</dbReference>
<protein>
    <submittedName>
        <fullName evidence="2">Redoxin domain-containing protein</fullName>
    </submittedName>
</protein>
<gene>
    <name evidence="2" type="ORF">L0664_00375</name>
</gene>
<organism evidence="2 3">
    <name type="scientific">Octadecabacter dasysiphoniae</name>
    <dbReference type="NCBI Taxonomy" id="2909341"/>
    <lineage>
        <taxon>Bacteria</taxon>
        <taxon>Pseudomonadati</taxon>
        <taxon>Pseudomonadota</taxon>
        <taxon>Alphaproteobacteria</taxon>
        <taxon>Rhodobacterales</taxon>
        <taxon>Roseobacteraceae</taxon>
        <taxon>Octadecabacter</taxon>
    </lineage>
</organism>
<dbReference type="PROSITE" id="PS51352">
    <property type="entry name" value="THIOREDOXIN_2"/>
    <property type="match status" value="1"/>
</dbReference>
<dbReference type="InterPro" id="IPR000866">
    <property type="entry name" value="AhpC/TSA"/>
</dbReference>
<dbReference type="RefSeq" id="WP_235223639.1">
    <property type="nucleotide sequence ID" value="NZ_JAKGAQ010000001.1"/>
</dbReference>
<dbReference type="Gene3D" id="3.40.30.10">
    <property type="entry name" value="Glutaredoxin"/>
    <property type="match status" value="1"/>
</dbReference>
<dbReference type="Proteomes" id="UP001200557">
    <property type="component" value="Unassembled WGS sequence"/>
</dbReference>
<proteinExistence type="predicted"/>
<dbReference type="InterPro" id="IPR013766">
    <property type="entry name" value="Thioredoxin_domain"/>
</dbReference>